<name>A0A398BFX5_9BACI</name>
<keyword evidence="3" id="KW-1185">Reference proteome</keyword>
<sequence>MALKLLFIFIVGLFLFGTGTYVWKKQQVSFIAGYGEFYHPRNEQLLAKRIGTVVMALGVETWILLPLALYIPEFKASVYGFVAFLHVLLILLLIATDHISSY</sequence>
<evidence type="ECO:0008006" key="4">
    <source>
        <dbReference type="Google" id="ProtNLM"/>
    </source>
</evidence>
<dbReference type="Proteomes" id="UP000266016">
    <property type="component" value="Unassembled WGS sequence"/>
</dbReference>
<feature type="transmembrane region" description="Helical" evidence="1">
    <location>
        <begin position="6"/>
        <end position="23"/>
    </location>
</feature>
<dbReference type="RefSeq" id="WP_119116906.1">
    <property type="nucleotide sequence ID" value="NZ_QWVS01000015.1"/>
</dbReference>
<evidence type="ECO:0000313" key="2">
    <source>
        <dbReference type="EMBL" id="RID86516.1"/>
    </source>
</evidence>
<reference evidence="2 3" key="1">
    <citation type="submission" date="2018-08" db="EMBL/GenBank/DDBJ databases">
        <title>Bacillus jemisoniae sp. nov., Bacillus chryseoplanitiae sp. nov., Bacillus resnikiae sp. nov., and Bacillus frankliniae sp. nov., isolated from Viking spacecraft and associated surfaces.</title>
        <authorList>
            <person name="Seuylemezian A."/>
            <person name="Vaishampayan P."/>
        </authorList>
    </citation>
    <scope>NUCLEOTIDE SEQUENCE [LARGE SCALE GENOMIC DNA]</scope>
    <source>
        <strain evidence="2 3">MA001</strain>
    </source>
</reference>
<gene>
    <name evidence="2" type="ORF">D1953_09305</name>
</gene>
<keyword evidence="1" id="KW-0812">Transmembrane</keyword>
<accession>A0A398BFX5</accession>
<evidence type="ECO:0000256" key="1">
    <source>
        <dbReference type="SAM" id="Phobius"/>
    </source>
</evidence>
<proteinExistence type="predicted"/>
<comment type="caution">
    <text evidence="2">The sequence shown here is derived from an EMBL/GenBank/DDBJ whole genome shotgun (WGS) entry which is preliminary data.</text>
</comment>
<dbReference type="EMBL" id="QWVS01000015">
    <property type="protein sequence ID" value="RID86516.1"/>
    <property type="molecule type" value="Genomic_DNA"/>
</dbReference>
<protein>
    <recommendedName>
        <fullName evidence="4">DUF3784 domain-containing protein</fullName>
    </recommendedName>
</protein>
<feature type="transmembrane region" description="Helical" evidence="1">
    <location>
        <begin position="77"/>
        <end position="96"/>
    </location>
</feature>
<keyword evidence="1" id="KW-0472">Membrane</keyword>
<dbReference type="AlphaFoldDB" id="A0A398BFX5"/>
<keyword evidence="1" id="KW-1133">Transmembrane helix</keyword>
<feature type="transmembrane region" description="Helical" evidence="1">
    <location>
        <begin position="50"/>
        <end position="71"/>
    </location>
</feature>
<evidence type="ECO:0000313" key="3">
    <source>
        <dbReference type="Proteomes" id="UP000266016"/>
    </source>
</evidence>
<organism evidence="2 3">
    <name type="scientific">Peribacillus asahii</name>
    <dbReference type="NCBI Taxonomy" id="228899"/>
    <lineage>
        <taxon>Bacteria</taxon>
        <taxon>Bacillati</taxon>
        <taxon>Bacillota</taxon>
        <taxon>Bacilli</taxon>
        <taxon>Bacillales</taxon>
        <taxon>Bacillaceae</taxon>
        <taxon>Peribacillus</taxon>
    </lineage>
</organism>